<keyword evidence="1" id="KW-0812">Transmembrane</keyword>
<dbReference type="RefSeq" id="WP_212979334.1">
    <property type="nucleotide sequence ID" value="NZ_AP025343.1"/>
</dbReference>
<keyword evidence="1" id="KW-0472">Membrane</keyword>
<comment type="caution">
    <text evidence="2">The sequence shown here is derived from an EMBL/GenBank/DDBJ whole genome shotgun (WGS) entry which is preliminary data.</text>
</comment>
<organism evidence="2 3">
    <name type="scientific">Paenibacillus azoreducens</name>
    <dbReference type="NCBI Taxonomy" id="116718"/>
    <lineage>
        <taxon>Bacteria</taxon>
        <taxon>Bacillati</taxon>
        <taxon>Bacillota</taxon>
        <taxon>Bacilli</taxon>
        <taxon>Bacillales</taxon>
        <taxon>Paenibacillaceae</taxon>
        <taxon>Paenibacillus</taxon>
    </lineage>
</organism>
<dbReference type="AlphaFoldDB" id="A0A920CRY3"/>
<gene>
    <name evidence="2" type="ORF">J34TS1_34800</name>
</gene>
<keyword evidence="3" id="KW-1185">Reference proteome</keyword>
<accession>A0A920CRY3</accession>
<keyword evidence="1" id="KW-1133">Transmembrane helix</keyword>
<name>A0A920CRY3_9BACL</name>
<dbReference type="EMBL" id="BORT01000015">
    <property type="protein sequence ID" value="GIO48715.1"/>
    <property type="molecule type" value="Genomic_DNA"/>
</dbReference>
<evidence type="ECO:0000256" key="1">
    <source>
        <dbReference type="SAM" id="Phobius"/>
    </source>
</evidence>
<proteinExistence type="predicted"/>
<protein>
    <submittedName>
        <fullName evidence="2">Uncharacterized protein</fullName>
    </submittedName>
</protein>
<dbReference type="Proteomes" id="UP000682811">
    <property type="component" value="Unassembled WGS sequence"/>
</dbReference>
<evidence type="ECO:0000313" key="2">
    <source>
        <dbReference type="EMBL" id="GIO48715.1"/>
    </source>
</evidence>
<evidence type="ECO:0000313" key="3">
    <source>
        <dbReference type="Proteomes" id="UP000682811"/>
    </source>
</evidence>
<sequence>MSKVSGKLYIPYTYKMMIPYLILVLLTDVVIGYISYTMLIKSRTEMAETNIRTALEQTKNNMKYQMDEIQRMSNTLFTSISFQDALQIQGEPLNIMLKTRDEIVPQMKAPLLLFGNNIRLALYTTNTKIYEIPGDDMSKPITKRDYYILSARSIENSEWFKSLQSSRKDNLWLQIDSDRGLGNISHFRARSCSSLVPYQV</sequence>
<reference evidence="2 3" key="1">
    <citation type="submission" date="2021-03" db="EMBL/GenBank/DDBJ databases">
        <title>Antimicrobial resistance genes in bacteria isolated from Japanese honey, and their potential for conferring macrolide and lincosamide resistance in the American foulbrood pathogen Paenibacillus larvae.</title>
        <authorList>
            <person name="Okamoto M."/>
            <person name="Kumagai M."/>
            <person name="Kanamori H."/>
            <person name="Takamatsu D."/>
        </authorList>
    </citation>
    <scope>NUCLEOTIDE SEQUENCE [LARGE SCALE GENOMIC DNA]</scope>
    <source>
        <strain evidence="2 3">J34TS1</strain>
    </source>
</reference>
<feature type="transmembrane region" description="Helical" evidence="1">
    <location>
        <begin position="17"/>
        <end position="36"/>
    </location>
</feature>